<feature type="compositionally biased region" description="Basic and acidic residues" evidence="1">
    <location>
        <begin position="548"/>
        <end position="567"/>
    </location>
</feature>
<protein>
    <submittedName>
        <fullName evidence="2">Unplaced genomic scaffold SPHSTscaffold_72, whole genome shotgun sequence</fullName>
    </submittedName>
</protein>
<gene>
    <name evidence="2" type="ORF">M422DRAFT_49357</name>
</gene>
<dbReference type="EMBL" id="KN837147">
    <property type="protein sequence ID" value="KIJ40054.1"/>
    <property type="molecule type" value="Genomic_DNA"/>
</dbReference>
<keyword evidence="3" id="KW-1185">Reference proteome</keyword>
<dbReference type="AlphaFoldDB" id="A0A0C9UYU0"/>
<name>A0A0C9UYU0_SPHS4</name>
<reference evidence="2 3" key="1">
    <citation type="submission" date="2014-06" db="EMBL/GenBank/DDBJ databases">
        <title>Evolutionary Origins and Diversification of the Mycorrhizal Mutualists.</title>
        <authorList>
            <consortium name="DOE Joint Genome Institute"/>
            <consortium name="Mycorrhizal Genomics Consortium"/>
            <person name="Kohler A."/>
            <person name="Kuo A."/>
            <person name="Nagy L.G."/>
            <person name="Floudas D."/>
            <person name="Copeland A."/>
            <person name="Barry K.W."/>
            <person name="Cichocki N."/>
            <person name="Veneault-Fourrey C."/>
            <person name="LaButti K."/>
            <person name="Lindquist E.A."/>
            <person name="Lipzen A."/>
            <person name="Lundell T."/>
            <person name="Morin E."/>
            <person name="Murat C."/>
            <person name="Riley R."/>
            <person name="Ohm R."/>
            <person name="Sun H."/>
            <person name="Tunlid A."/>
            <person name="Henrissat B."/>
            <person name="Grigoriev I.V."/>
            <person name="Hibbett D.S."/>
            <person name="Martin F."/>
        </authorList>
    </citation>
    <scope>NUCLEOTIDE SEQUENCE [LARGE SCALE GENOMIC DNA]</scope>
    <source>
        <strain evidence="2 3">SS14</strain>
    </source>
</reference>
<evidence type="ECO:0000256" key="1">
    <source>
        <dbReference type="SAM" id="MobiDB-lite"/>
    </source>
</evidence>
<dbReference type="Proteomes" id="UP000054279">
    <property type="component" value="Unassembled WGS sequence"/>
</dbReference>
<feature type="region of interest" description="Disordered" evidence="1">
    <location>
        <begin position="527"/>
        <end position="640"/>
    </location>
</feature>
<evidence type="ECO:0000313" key="2">
    <source>
        <dbReference type="EMBL" id="KIJ40054.1"/>
    </source>
</evidence>
<organism evidence="2 3">
    <name type="scientific">Sphaerobolus stellatus (strain SS14)</name>
    <dbReference type="NCBI Taxonomy" id="990650"/>
    <lineage>
        <taxon>Eukaryota</taxon>
        <taxon>Fungi</taxon>
        <taxon>Dikarya</taxon>
        <taxon>Basidiomycota</taxon>
        <taxon>Agaricomycotina</taxon>
        <taxon>Agaricomycetes</taxon>
        <taxon>Phallomycetidae</taxon>
        <taxon>Geastrales</taxon>
        <taxon>Sphaerobolaceae</taxon>
        <taxon>Sphaerobolus</taxon>
    </lineage>
</organism>
<dbReference type="HOGENOM" id="CLU_005522_0_0_1"/>
<proteinExistence type="predicted"/>
<feature type="compositionally biased region" description="Basic and acidic residues" evidence="1">
    <location>
        <begin position="600"/>
        <end position="614"/>
    </location>
</feature>
<sequence>MSPTSALVSTAVPIVPHVSHGPQRKEESKQNSAEATAAAGDVQSEEGPPPSVAPKPEGDPDVQGGDGEEEGEIINGVVQWTWEPFLYIESRNMWAVNPIGVQWLKERVEEIDNIEGPQGVSLLAYEKRIKEKRFEFKENLAEEFMCHFKNFDVNSVLPSQASKSKLKSAEKRILKKIDNILQDRNKKSASDAPDLLDLLFRQIRRTAPRDCWAKGDSTYKQKEMERMIKNKWTSDMDRQTVFPIQMQSRRELWEELPAEEKQKWEVEAAKQKDIVPGRAELLAAMTEVFASMGDAWVARTGWYMEVRTMGIGEDGLPHFYAEKFQPVIAGKIADYSKLPTSQAYDLSMRKAVADLANAKLEDVKEVLPWKPKVFVPKPRGIPLVKFTGTIKVDDTGNIESSEDVLREAIINYMNMTYALCPASRNGKKGRPKKPNWNHMWRSGMDNYMDPKVLPPSPFIFDNPERLKEAELKTLAEWLLKGERGELDPAHCFRWKGQQVGAAIGVHRVGATSTDQPQEVDSLNMAETDSHTNTGKKQDGETKTQTAVEGKEEGRCSPKRPLEECEPKPKKKCKVDSVPSDAVSALGDSGQSSSSKPSKASRIDVRKSASPDDKTVNSGRQKRRRLKKEDSDTEEDDTSEALVVKGRPARTFNGDMAKWLQDFGRRCDHLDWEESLVEGPMGSPVPLSTRFIDGMEVRSPEVLPESSVPQAVARIIEEILMVSKPLPQPSILQMQGGKHGQRVFDILLKRVEEVLLAVVTYAANGESPILRVGGNMGLFPGLRALEFLRRYVHTVDKDPSKHAVIVLLLARYDCTLAKEAWRRWAILSFEQSKHGNAGLLYEAWLVWMETVMRMDTTEDEWYRLHRSNTTPKIVDDIAQIATKRVRPIQTDDFGVPYADQAWATAEIREEVKAWIKEMGNFDIKNTSVVDVFLWTYCLYMVSGPGGESDSEWCTNAIQMSIRALLEESKVCEADILDKRNKLIGVELDSGAQGIVKAKGRSRERPAKKQETKVLFNEYLALYA</sequence>
<feature type="region of interest" description="Disordered" evidence="1">
    <location>
        <begin position="1"/>
        <end position="69"/>
    </location>
</feature>
<accession>A0A0C9UYU0</accession>
<evidence type="ECO:0000313" key="3">
    <source>
        <dbReference type="Proteomes" id="UP000054279"/>
    </source>
</evidence>
<feature type="compositionally biased region" description="Low complexity" evidence="1">
    <location>
        <begin position="583"/>
        <end position="599"/>
    </location>
</feature>